<feature type="domain" description="HTH marR-type" evidence="4">
    <location>
        <begin position="1"/>
        <end position="135"/>
    </location>
</feature>
<keyword evidence="6" id="KW-1185">Reference proteome</keyword>
<dbReference type="AlphaFoldDB" id="A0A242A4F1"/>
<keyword evidence="2" id="KW-0238">DNA-binding</keyword>
<dbReference type="EMBL" id="NGKU01000001">
    <property type="protein sequence ID" value="OTN75832.1"/>
    <property type="molecule type" value="Genomic_DNA"/>
</dbReference>
<dbReference type="InterPro" id="IPR000835">
    <property type="entry name" value="HTH_MarR-typ"/>
</dbReference>
<proteinExistence type="predicted"/>
<evidence type="ECO:0000256" key="3">
    <source>
        <dbReference type="ARBA" id="ARBA00023163"/>
    </source>
</evidence>
<gene>
    <name evidence="5" type="ORF">A5886_000908</name>
</gene>
<evidence type="ECO:0000256" key="2">
    <source>
        <dbReference type="ARBA" id="ARBA00023125"/>
    </source>
</evidence>
<comment type="caution">
    <text evidence="5">The sequence shown here is derived from an EMBL/GenBank/DDBJ whole genome shotgun (WGS) entry which is preliminary data.</text>
</comment>
<dbReference type="OrthoDB" id="2366010at2"/>
<evidence type="ECO:0000313" key="6">
    <source>
        <dbReference type="Proteomes" id="UP000195043"/>
    </source>
</evidence>
<organism evidence="5 6">
    <name type="scientific">Candidatus Enterococcus testudinis</name>
    <dbReference type="NCBI Taxonomy" id="1834191"/>
    <lineage>
        <taxon>Bacteria</taxon>
        <taxon>Bacillati</taxon>
        <taxon>Bacillota</taxon>
        <taxon>Bacilli</taxon>
        <taxon>Lactobacillales</taxon>
        <taxon>Enterococcaceae</taxon>
        <taxon>Enterococcus</taxon>
    </lineage>
</organism>
<sequence length="135" mass="15398">MELSTLSNILYKLKIANQELTAAFERETGFSLTRYQLLHILQTQTRCTQNQLQTELLIDSAAVTRHLKILEDKGFVNRTRNKDNNREIFVELTEKARQDLASCADKHDQDQASLGIHLTTAEATQLVSLLTKLIQ</sequence>
<dbReference type="RefSeq" id="WP_086273851.1">
    <property type="nucleotide sequence ID" value="NZ_NGKU01000001.1"/>
</dbReference>
<dbReference type="InterPro" id="IPR011991">
    <property type="entry name" value="ArsR-like_HTH"/>
</dbReference>
<dbReference type="PRINTS" id="PR00598">
    <property type="entry name" value="HTHMARR"/>
</dbReference>
<evidence type="ECO:0000256" key="1">
    <source>
        <dbReference type="ARBA" id="ARBA00023015"/>
    </source>
</evidence>
<dbReference type="STRING" id="1834191.A5886_000908"/>
<dbReference type="CDD" id="cd00090">
    <property type="entry name" value="HTH_ARSR"/>
    <property type="match status" value="1"/>
</dbReference>
<dbReference type="SUPFAM" id="SSF46785">
    <property type="entry name" value="Winged helix' DNA-binding domain"/>
    <property type="match status" value="1"/>
</dbReference>
<accession>A0A242A4F1</accession>
<protein>
    <recommendedName>
        <fullName evidence="4">HTH marR-type domain-containing protein</fullName>
    </recommendedName>
</protein>
<dbReference type="PANTHER" id="PTHR42756:SF1">
    <property type="entry name" value="TRANSCRIPTIONAL REPRESSOR OF EMRAB OPERON"/>
    <property type="match status" value="1"/>
</dbReference>
<dbReference type="InterPro" id="IPR036390">
    <property type="entry name" value="WH_DNA-bd_sf"/>
</dbReference>
<dbReference type="Proteomes" id="UP000195043">
    <property type="component" value="Unassembled WGS sequence"/>
</dbReference>
<evidence type="ECO:0000259" key="4">
    <source>
        <dbReference type="PROSITE" id="PS50995"/>
    </source>
</evidence>
<dbReference type="GO" id="GO:0003677">
    <property type="term" value="F:DNA binding"/>
    <property type="evidence" value="ECO:0007669"/>
    <property type="project" value="UniProtKB-KW"/>
</dbReference>
<dbReference type="Gene3D" id="1.10.10.10">
    <property type="entry name" value="Winged helix-like DNA-binding domain superfamily/Winged helix DNA-binding domain"/>
    <property type="match status" value="1"/>
</dbReference>
<dbReference type="GO" id="GO:0003700">
    <property type="term" value="F:DNA-binding transcription factor activity"/>
    <property type="evidence" value="ECO:0007669"/>
    <property type="project" value="InterPro"/>
</dbReference>
<keyword evidence="3" id="KW-0804">Transcription</keyword>
<evidence type="ECO:0000313" key="5">
    <source>
        <dbReference type="EMBL" id="OTN75832.1"/>
    </source>
</evidence>
<name>A0A242A4F1_9ENTE</name>
<dbReference type="SMART" id="SM00347">
    <property type="entry name" value="HTH_MARR"/>
    <property type="match status" value="1"/>
</dbReference>
<reference evidence="5 6" key="1">
    <citation type="submission" date="2017-05" db="EMBL/GenBank/DDBJ databases">
        <title>The Genome Sequence of Enterococcus sp. 8G7_MSG3316.</title>
        <authorList>
            <consortium name="The Broad Institute Genomics Platform"/>
            <consortium name="The Broad Institute Genomic Center for Infectious Diseases"/>
            <person name="Earl A."/>
            <person name="Manson A."/>
            <person name="Schwartman J."/>
            <person name="Gilmore M."/>
            <person name="Abouelleil A."/>
            <person name="Cao P."/>
            <person name="Chapman S."/>
            <person name="Cusick C."/>
            <person name="Shea T."/>
            <person name="Young S."/>
            <person name="Neafsey D."/>
            <person name="Nusbaum C."/>
            <person name="Birren B."/>
        </authorList>
    </citation>
    <scope>NUCLEOTIDE SEQUENCE [LARGE SCALE GENOMIC DNA]</scope>
    <source>
        <strain evidence="5 6">8G7_MSG3316</strain>
    </source>
</reference>
<dbReference type="PROSITE" id="PS50995">
    <property type="entry name" value="HTH_MARR_2"/>
    <property type="match status" value="1"/>
</dbReference>
<dbReference type="InterPro" id="IPR036388">
    <property type="entry name" value="WH-like_DNA-bd_sf"/>
</dbReference>
<dbReference type="PANTHER" id="PTHR42756">
    <property type="entry name" value="TRANSCRIPTIONAL REGULATOR, MARR"/>
    <property type="match status" value="1"/>
</dbReference>
<dbReference type="Pfam" id="PF01047">
    <property type="entry name" value="MarR"/>
    <property type="match status" value="1"/>
</dbReference>
<keyword evidence="1" id="KW-0805">Transcription regulation</keyword>